<reference evidence="3" key="1">
    <citation type="submission" date="2016-10" db="EMBL/GenBank/DDBJ databases">
        <authorList>
            <person name="Varghese N."/>
            <person name="Submissions S."/>
        </authorList>
    </citation>
    <scope>NUCLEOTIDE SEQUENCE [LARGE SCALE GENOMIC DNA]</scope>
    <source>
        <strain evidence="3">LMG 25555</strain>
    </source>
</reference>
<sequence length="83" mass="8814">MVFQALKGSMDMVKLLPLLMVAGFLAGCASSGQPVPEAATPEESGCYQADWQAQSVPLVNKRSGPEALEKYESPKASQERGCP</sequence>
<evidence type="ECO:0000256" key="2">
    <source>
        <dbReference type="SAM" id="SignalP"/>
    </source>
</evidence>
<evidence type="ECO:0000256" key="1">
    <source>
        <dbReference type="SAM" id="MobiDB-lite"/>
    </source>
</evidence>
<proteinExistence type="predicted"/>
<comment type="caution">
    <text evidence="3">The sequence shown here is derived from an EMBL/GenBank/DDBJ whole genome shotgun (WGS) entry which is preliminary data.</text>
</comment>
<accession>A0A1H5JPA9</accession>
<evidence type="ECO:0000313" key="3">
    <source>
        <dbReference type="EMBL" id="SEE54057.1"/>
    </source>
</evidence>
<organism evidence="3 4">
    <name type="scientific">Pseudomonas deceptionensis</name>
    <dbReference type="NCBI Taxonomy" id="882211"/>
    <lineage>
        <taxon>Bacteria</taxon>
        <taxon>Pseudomonadati</taxon>
        <taxon>Pseudomonadota</taxon>
        <taxon>Gammaproteobacteria</taxon>
        <taxon>Pseudomonadales</taxon>
        <taxon>Pseudomonadaceae</taxon>
        <taxon>Pseudomonas</taxon>
    </lineage>
</organism>
<dbReference type="AlphaFoldDB" id="A0A1H5JPA9"/>
<keyword evidence="2" id="KW-0732">Signal</keyword>
<feature type="region of interest" description="Disordered" evidence="1">
    <location>
        <begin position="64"/>
        <end position="83"/>
    </location>
</feature>
<feature type="signal peptide" evidence="2">
    <location>
        <begin position="1"/>
        <end position="26"/>
    </location>
</feature>
<dbReference type="EMBL" id="FNUD01000002">
    <property type="protein sequence ID" value="SEE54057.1"/>
    <property type="molecule type" value="Genomic_DNA"/>
</dbReference>
<evidence type="ECO:0000313" key="4">
    <source>
        <dbReference type="Proteomes" id="UP000183613"/>
    </source>
</evidence>
<protein>
    <recommendedName>
        <fullName evidence="5">Lipoprotein</fullName>
    </recommendedName>
</protein>
<keyword evidence="4" id="KW-1185">Reference proteome</keyword>
<name>A0A1H5JPA9_PSEDM</name>
<evidence type="ECO:0008006" key="5">
    <source>
        <dbReference type="Google" id="ProtNLM"/>
    </source>
</evidence>
<feature type="chain" id="PRO_5010360899" description="Lipoprotein" evidence="2">
    <location>
        <begin position="27"/>
        <end position="83"/>
    </location>
</feature>
<dbReference type="Proteomes" id="UP000183613">
    <property type="component" value="Unassembled WGS sequence"/>
</dbReference>
<gene>
    <name evidence="3" type="ORF">SAMN04489800_1157</name>
</gene>
<feature type="compositionally biased region" description="Basic and acidic residues" evidence="1">
    <location>
        <begin position="64"/>
        <end position="73"/>
    </location>
</feature>
<dbReference type="PROSITE" id="PS51257">
    <property type="entry name" value="PROKAR_LIPOPROTEIN"/>
    <property type="match status" value="1"/>
</dbReference>